<evidence type="ECO:0000256" key="1">
    <source>
        <dbReference type="SAM" id="Coils"/>
    </source>
</evidence>
<proteinExistence type="predicted"/>
<evidence type="ECO:0000313" key="3">
    <source>
        <dbReference type="Proteomes" id="UP000800036"/>
    </source>
</evidence>
<dbReference type="EMBL" id="ML976656">
    <property type="protein sequence ID" value="KAF1980336.1"/>
    <property type="molecule type" value="Genomic_DNA"/>
</dbReference>
<dbReference type="Proteomes" id="UP000800036">
    <property type="component" value="Unassembled WGS sequence"/>
</dbReference>
<keyword evidence="1" id="KW-0175">Coiled coil</keyword>
<sequence length="381" mass="43886">MLTAAPQEFQQRLAAIVAEAHEQSLDLNDVVPPQLLDQLAGVTEHANSKQRIAALEGETKEMKEMVSKLKEQLAQAQQAVENMDIPEDRKQMQVDLDQANRAKGFYRDLMKQAEDRALHYQDKMKAALDKQVAVEDADKKIARLEQENFELRQHESKLAKELQKMKQVNQSLDDRSLAMLEDKESKIMDLKRQLRVRTQEYNKLSEDNSAVENQWQELMTSLDSFNADITTDLNAAAERHRATEQQLTQQLMTTVSKIRPLRRFYAQANDILNMYQSVFKQLLNATEQNVTYQSDFKENLLARLQAAGDEVEISKTLQAVFTTDGVDHSEDNEQLGELAESANSIQKSLNAIGHDVIHFLWALERRPDIRRLIRHKFSVWR</sequence>
<gene>
    <name evidence="2" type="ORF">BU23DRAFT_625601</name>
</gene>
<dbReference type="OrthoDB" id="3777090at2759"/>
<dbReference type="AlphaFoldDB" id="A0A6A5VZQ0"/>
<keyword evidence="3" id="KW-1185">Reference proteome</keyword>
<accession>A0A6A5VZQ0</accession>
<organism evidence="2 3">
    <name type="scientific">Bimuria novae-zelandiae CBS 107.79</name>
    <dbReference type="NCBI Taxonomy" id="1447943"/>
    <lineage>
        <taxon>Eukaryota</taxon>
        <taxon>Fungi</taxon>
        <taxon>Dikarya</taxon>
        <taxon>Ascomycota</taxon>
        <taxon>Pezizomycotina</taxon>
        <taxon>Dothideomycetes</taxon>
        <taxon>Pleosporomycetidae</taxon>
        <taxon>Pleosporales</taxon>
        <taxon>Massarineae</taxon>
        <taxon>Didymosphaeriaceae</taxon>
        <taxon>Bimuria</taxon>
    </lineage>
</organism>
<name>A0A6A5VZQ0_9PLEO</name>
<feature type="coiled-coil region" evidence="1">
    <location>
        <begin position="45"/>
        <end position="207"/>
    </location>
</feature>
<reference evidence="2" key="1">
    <citation type="journal article" date="2020" name="Stud. Mycol.">
        <title>101 Dothideomycetes genomes: a test case for predicting lifestyles and emergence of pathogens.</title>
        <authorList>
            <person name="Haridas S."/>
            <person name="Albert R."/>
            <person name="Binder M."/>
            <person name="Bloem J."/>
            <person name="Labutti K."/>
            <person name="Salamov A."/>
            <person name="Andreopoulos B."/>
            <person name="Baker S."/>
            <person name="Barry K."/>
            <person name="Bills G."/>
            <person name="Bluhm B."/>
            <person name="Cannon C."/>
            <person name="Castanera R."/>
            <person name="Culley D."/>
            <person name="Daum C."/>
            <person name="Ezra D."/>
            <person name="Gonzalez J."/>
            <person name="Henrissat B."/>
            <person name="Kuo A."/>
            <person name="Liang C."/>
            <person name="Lipzen A."/>
            <person name="Lutzoni F."/>
            <person name="Magnuson J."/>
            <person name="Mondo S."/>
            <person name="Nolan M."/>
            <person name="Ohm R."/>
            <person name="Pangilinan J."/>
            <person name="Park H.-J."/>
            <person name="Ramirez L."/>
            <person name="Alfaro M."/>
            <person name="Sun H."/>
            <person name="Tritt A."/>
            <person name="Yoshinaga Y."/>
            <person name="Zwiers L.-H."/>
            <person name="Turgeon B."/>
            <person name="Goodwin S."/>
            <person name="Spatafora J."/>
            <person name="Crous P."/>
            <person name="Grigoriev I."/>
        </authorList>
    </citation>
    <scope>NUCLEOTIDE SEQUENCE</scope>
    <source>
        <strain evidence="2">CBS 107.79</strain>
    </source>
</reference>
<protein>
    <submittedName>
        <fullName evidence="2">Uncharacterized protein</fullName>
    </submittedName>
</protein>
<evidence type="ECO:0000313" key="2">
    <source>
        <dbReference type="EMBL" id="KAF1980336.1"/>
    </source>
</evidence>